<reference evidence="2 3" key="1">
    <citation type="submission" date="2018-12" db="EMBL/GenBank/DDBJ databases">
        <title>Characterization and Draft Genome of Vibrio anguillarum J360 Marine Pathogen Isolated from an Outbreak in Lumpfish (Cyclopterus lumpus).</title>
        <authorList>
            <person name="Vasquez J.I."/>
            <person name="Cao T."/>
            <person name="Chakraborty S."/>
            <person name="Gnanagobal H."/>
            <person name="Wescot J."/>
            <person name="Boyce D."/>
            <person name="Santander J."/>
        </authorList>
    </citation>
    <scope>NUCLEOTIDE SEQUENCE [LARGE SCALE GENOMIC DNA]</scope>
    <source>
        <strain evidence="2 3">J360</strain>
    </source>
</reference>
<dbReference type="Pfam" id="PF19192">
    <property type="entry name" value="Response_reg_2"/>
    <property type="match status" value="1"/>
</dbReference>
<dbReference type="AlphaFoldDB" id="A0A7U5ED12"/>
<proteinExistence type="predicted"/>
<gene>
    <name evidence="2" type="ORF">DYL72_01620</name>
</gene>
<dbReference type="RefSeq" id="WP_069211959.1">
    <property type="nucleotide sequence ID" value="NZ_CP023054.1"/>
</dbReference>
<sequence>MSAFQEHCNEIVREYVESVIIIDDGANLGQGSDKLEGVDSIVEPEPERNAFLKPEPKFEQKIIKNPEKKNSHPLNTLELTSAFYNLGIMAGIHQPQIIDETPDKFAKKTVVASMSADIIILDWMLKKHDDRYSQEVVKEVLSKDAISGGRLRAIVIYTGEPKLNDLRNKLWTFLNNTTLKKDKDFTIYSDSLNIAFYNKSETTAGERIISEQELPHAALIEFSTLVDGLVPTFAVKSASEIKRNIGRLTSKFSKTIDAAYLSHRSLLPSPEDAELFMLEIFVSHLRSLLAISKPDKTCLGFEAIKKWVDSSEAMICREINACGVKFCMTKDGVLEILENGLNSDREDYGLKKVLFSLIDSSNDKGQTLSKNKVSSLVSKEKLHELFAIYSKEGELLDSLKELSVLSLFKRTRTDITKNFPYLTQGSVVYCIGSETYYLCVTPKCDTVRLTGKHNFSFTPLEEADTKFDLIIRNLNLDSYKTLRTQSKFYNLKHIEFSPSEDGRVQCTEDNGRLVFVSEQNMKYQWIGDLEELQAQNRVTELVGNLSRNGVDEMEWLRKQYQ</sequence>
<organism evidence="2 3">
    <name type="scientific">Vibrio anguillarum</name>
    <name type="common">Listonella anguillarum</name>
    <dbReference type="NCBI Taxonomy" id="55601"/>
    <lineage>
        <taxon>Bacteria</taxon>
        <taxon>Pseudomonadati</taxon>
        <taxon>Pseudomonadota</taxon>
        <taxon>Gammaproteobacteria</taxon>
        <taxon>Vibrionales</taxon>
        <taxon>Vibrionaceae</taxon>
        <taxon>Vibrio</taxon>
    </lineage>
</organism>
<accession>A0A7U5ED12</accession>
<dbReference type="EMBL" id="CP034672">
    <property type="protein sequence ID" value="AZS23879.1"/>
    <property type="molecule type" value="Genomic_DNA"/>
</dbReference>
<evidence type="ECO:0000313" key="2">
    <source>
        <dbReference type="EMBL" id="AZS23879.1"/>
    </source>
</evidence>
<evidence type="ECO:0000259" key="1">
    <source>
        <dbReference type="Pfam" id="PF19192"/>
    </source>
</evidence>
<dbReference type="Proteomes" id="UP000256923">
    <property type="component" value="Chromosome 1"/>
</dbReference>
<name>A0A7U5ED12_VIBAN</name>
<dbReference type="InterPro" id="IPR043834">
    <property type="entry name" value="REC"/>
</dbReference>
<evidence type="ECO:0000313" key="3">
    <source>
        <dbReference type="Proteomes" id="UP000256923"/>
    </source>
</evidence>
<protein>
    <recommendedName>
        <fullName evidence="1">Response receiver domain-containing protein</fullName>
    </recommendedName>
</protein>
<feature type="domain" description="Response receiver" evidence="1">
    <location>
        <begin position="15"/>
        <end position="203"/>
    </location>
</feature>